<dbReference type="Gene3D" id="3.40.50.720">
    <property type="entry name" value="NAD(P)-binding Rossmann-like Domain"/>
    <property type="match status" value="1"/>
</dbReference>
<organism evidence="8 9">
    <name type="scientific">Planoprotostelium fungivorum</name>
    <dbReference type="NCBI Taxonomy" id="1890364"/>
    <lineage>
        <taxon>Eukaryota</taxon>
        <taxon>Amoebozoa</taxon>
        <taxon>Evosea</taxon>
        <taxon>Variosea</taxon>
        <taxon>Cavosteliida</taxon>
        <taxon>Cavosteliaceae</taxon>
        <taxon>Planoprotostelium</taxon>
    </lineage>
</organism>
<protein>
    <recommendedName>
        <fullName evidence="6">Ubiquitin-like 1-activating enzyme E1A</fullName>
    </recommendedName>
</protein>
<evidence type="ECO:0000256" key="1">
    <source>
        <dbReference type="ARBA" id="ARBA00004123"/>
    </source>
</evidence>
<evidence type="ECO:0000256" key="4">
    <source>
        <dbReference type="ARBA" id="ARBA00022786"/>
    </source>
</evidence>
<dbReference type="InterPro" id="IPR000594">
    <property type="entry name" value="ThiF_NAD_FAD-bd"/>
</dbReference>
<gene>
    <name evidence="8" type="ORF">PROFUN_11880</name>
</gene>
<keyword evidence="4" id="KW-0833">Ubl conjugation pathway</keyword>
<dbReference type="SUPFAM" id="SSF69572">
    <property type="entry name" value="Activating enzymes of the ubiquitin-like proteins"/>
    <property type="match status" value="1"/>
</dbReference>
<dbReference type="GO" id="GO:0005737">
    <property type="term" value="C:cytoplasm"/>
    <property type="evidence" value="ECO:0007669"/>
    <property type="project" value="TreeGrafter"/>
</dbReference>
<evidence type="ECO:0000256" key="2">
    <source>
        <dbReference type="ARBA" id="ARBA00004718"/>
    </source>
</evidence>
<dbReference type="InterPro" id="IPR045886">
    <property type="entry name" value="ThiF/MoeB/HesA"/>
</dbReference>
<comment type="subcellular location">
    <subcellularLocation>
        <location evidence="1">Nucleus</location>
    </subcellularLocation>
</comment>
<dbReference type="PRINTS" id="PR01849">
    <property type="entry name" value="UBIQUITINACT"/>
</dbReference>
<dbReference type="OrthoDB" id="1708823at2759"/>
<dbReference type="InParanoid" id="A0A2P6N906"/>
<evidence type="ECO:0000313" key="8">
    <source>
        <dbReference type="EMBL" id="PRP80425.1"/>
    </source>
</evidence>
<evidence type="ECO:0000259" key="7">
    <source>
        <dbReference type="Pfam" id="PF00899"/>
    </source>
</evidence>
<comment type="similarity">
    <text evidence="3">Belongs to the ubiquitin-activating E1 family.</text>
</comment>
<dbReference type="GO" id="GO:0031510">
    <property type="term" value="C:SUMO activating enzyme complex"/>
    <property type="evidence" value="ECO:0007669"/>
    <property type="project" value="TreeGrafter"/>
</dbReference>
<dbReference type="PANTHER" id="PTHR10953">
    <property type="entry name" value="UBIQUITIN-ACTIVATING ENZYME E1"/>
    <property type="match status" value="1"/>
</dbReference>
<dbReference type="InterPro" id="IPR035985">
    <property type="entry name" value="Ubiquitin-activating_enz"/>
</dbReference>
<reference evidence="8 9" key="1">
    <citation type="journal article" date="2018" name="Genome Biol. Evol.">
        <title>Multiple Roots of Fruiting Body Formation in Amoebozoa.</title>
        <authorList>
            <person name="Hillmann F."/>
            <person name="Forbes G."/>
            <person name="Novohradska S."/>
            <person name="Ferling I."/>
            <person name="Riege K."/>
            <person name="Groth M."/>
            <person name="Westermann M."/>
            <person name="Marz M."/>
            <person name="Spaller T."/>
            <person name="Winckler T."/>
            <person name="Schaap P."/>
            <person name="Glockner G."/>
        </authorList>
    </citation>
    <scope>NUCLEOTIDE SEQUENCE [LARGE SCALE GENOMIC DNA]</scope>
    <source>
        <strain evidence="8 9">Jena</strain>
    </source>
</reference>
<evidence type="ECO:0000256" key="6">
    <source>
        <dbReference type="ARBA" id="ARBA00044354"/>
    </source>
</evidence>
<dbReference type="GO" id="GO:0016925">
    <property type="term" value="P:protein sumoylation"/>
    <property type="evidence" value="ECO:0007669"/>
    <property type="project" value="TreeGrafter"/>
</dbReference>
<dbReference type="FunCoup" id="A0A2P6N906">
    <property type="interactions" value="925"/>
</dbReference>
<dbReference type="GO" id="GO:0019948">
    <property type="term" value="F:SUMO activating enzyme activity"/>
    <property type="evidence" value="ECO:0007669"/>
    <property type="project" value="TreeGrafter"/>
</dbReference>
<dbReference type="Proteomes" id="UP000241769">
    <property type="component" value="Unassembled WGS sequence"/>
</dbReference>
<dbReference type="PANTHER" id="PTHR10953:SF162">
    <property type="entry name" value="SUMO-ACTIVATING ENZYME SUBUNIT 1"/>
    <property type="match status" value="1"/>
</dbReference>
<sequence>MSQSATVESNSIGLLSKPEVGNTGSLSAEEAKLYDRQIRLWGVDAQRRMRDSRVLLVGFGSLNAEVCKNLVLAGINHVTILETHTATPEDLGAHIFLEPSHIGSNRASACVENIKLLNPTATIAVVEGNVESQTDDFFKSFTVACATNCMLTSLYHLNKVTRDNNLFFFSADAYGMMGYFFSDLKTYSYVKKEADGETSETVTVKFSSFEEAMTQRDWSKMRRTPSLYFGLSFIHQFKNREGRGPSVHEKEDEGKMRDIAVQTFKEKGLSVDVLPQDFISQLVANASSEISPVSAIIGGILGQEIIKVLSGKEEPLSNFFFYNALSLRNPGETARIPASF</sequence>
<keyword evidence="5" id="KW-0539">Nucleus</keyword>
<feature type="domain" description="THIF-type NAD/FAD binding fold" evidence="7">
    <location>
        <begin position="34"/>
        <end position="334"/>
    </location>
</feature>
<comment type="caution">
    <text evidence="8">The sequence shown here is derived from an EMBL/GenBank/DDBJ whole genome shotgun (WGS) entry which is preliminary data.</text>
</comment>
<name>A0A2P6N906_9EUKA</name>
<dbReference type="STRING" id="1890364.A0A2P6N906"/>
<proteinExistence type="inferred from homology"/>
<accession>A0A2P6N906</accession>
<dbReference type="AlphaFoldDB" id="A0A2P6N906"/>
<comment type="pathway">
    <text evidence="2">Protein modification; protein sumoylation.</text>
</comment>
<keyword evidence="9" id="KW-1185">Reference proteome</keyword>
<evidence type="ECO:0000313" key="9">
    <source>
        <dbReference type="Proteomes" id="UP000241769"/>
    </source>
</evidence>
<dbReference type="EMBL" id="MDYQ01000149">
    <property type="protein sequence ID" value="PRP80425.1"/>
    <property type="molecule type" value="Genomic_DNA"/>
</dbReference>
<evidence type="ECO:0000256" key="3">
    <source>
        <dbReference type="ARBA" id="ARBA00005673"/>
    </source>
</evidence>
<dbReference type="InterPro" id="IPR000011">
    <property type="entry name" value="UBQ/SUMO-activ_enz_E1-like"/>
</dbReference>
<dbReference type="Pfam" id="PF00899">
    <property type="entry name" value="ThiF"/>
    <property type="match status" value="1"/>
</dbReference>
<evidence type="ECO:0000256" key="5">
    <source>
        <dbReference type="ARBA" id="ARBA00023242"/>
    </source>
</evidence>